<evidence type="ECO:0000313" key="3">
    <source>
        <dbReference type="EMBL" id="JAV27146.1"/>
    </source>
</evidence>
<dbReference type="Gene3D" id="2.60.40.150">
    <property type="entry name" value="C2 domain"/>
    <property type="match status" value="1"/>
</dbReference>
<organism evidence="3">
    <name type="scientific">Culex tarsalis</name>
    <name type="common">Encephalitis mosquito</name>
    <dbReference type="NCBI Taxonomy" id="7177"/>
    <lineage>
        <taxon>Eukaryota</taxon>
        <taxon>Metazoa</taxon>
        <taxon>Ecdysozoa</taxon>
        <taxon>Arthropoda</taxon>
        <taxon>Hexapoda</taxon>
        <taxon>Insecta</taxon>
        <taxon>Pterygota</taxon>
        <taxon>Neoptera</taxon>
        <taxon>Endopterygota</taxon>
        <taxon>Diptera</taxon>
        <taxon>Nematocera</taxon>
        <taxon>Culicoidea</taxon>
        <taxon>Culicidae</taxon>
        <taxon>Culicinae</taxon>
        <taxon>Culicini</taxon>
        <taxon>Culex</taxon>
        <taxon>Culex</taxon>
    </lineage>
</organism>
<feature type="domain" description="C2" evidence="2">
    <location>
        <begin position="103"/>
        <end position="167"/>
    </location>
</feature>
<feature type="compositionally biased region" description="Low complexity" evidence="1">
    <location>
        <begin position="83"/>
        <end position="96"/>
    </location>
</feature>
<feature type="compositionally biased region" description="Low complexity" evidence="1">
    <location>
        <begin position="353"/>
        <end position="368"/>
    </location>
</feature>
<feature type="region of interest" description="Disordered" evidence="1">
    <location>
        <begin position="1"/>
        <end position="57"/>
    </location>
</feature>
<proteinExistence type="predicted"/>
<dbReference type="Pfam" id="PF00168">
    <property type="entry name" value="C2"/>
    <property type="match status" value="1"/>
</dbReference>
<feature type="compositionally biased region" description="Low complexity" evidence="1">
    <location>
        <begin position="14"/>
        <end position="37"/>
    </location>
</feature>
<dbReference type="AlphaFoldDB" id="A0A1Q3FHV1"/>
<feature type="region of interest" description="Disordered" evidence="1">
    <location>
        <begin position="69"/>
        <end position="96"/>
    </location>
</feature>
<dbReference type="InterPro" id="IPR035892">
    <property type="entry name" value="C2_domain_sf"/>
</dbReference>
<evidence type="ECO:0000256" key="1">
    <source>
        <dbReference type="SAM" id="MobiDB-lite"/>
    </source>
</evidence>
<feature type="compositionally biased region" description="Low complexity" evidence="1">
    <location>
        <begin position="375"/>
        <end position="385"/>
    </location>
</feature>
<sequence>MSFSINKLKNILQSSTSVEDSTTTSPSTKTTSGSTSKFSRKSNNRANNNDRLEPEVGFKLTLDPGSCAGYENGSADEANGNHSSSAKPSPASESSANTVIPELQVHLVGARHLPASFGLKSVEGYMIKIKLFPGTIKLDSSIQTTSWPTFGETFRFPLAASHKSSFRVKKNQPKGEKPLETVPEKLFNGNFVVFTVFALLELPPGYSATLKHKTMTFIRQGSQRLKDKPVIGKLVKDVDPPDSKTANFDQKQNLKKLTTSESQRNLGSVTYFLDPKAFKEVCKGRLFQTEEMWLPIKDITVTGQPAETRAAQIFQCPKGQVEVTLQLCDYTDVNLNDTPSQEDLSFNIEGPYSPSSSTSSSSATSPTPRLRKEPSCGSPPSSSHSQKNRFSFSGVKRIVKSVKNKDKNHKGLCLKISTAKIRCGIKVKEEFEGVNEKIYLKTTVLEHEILSATWKSEPFRPTLSTRWNQDDCTIVVPLSSVSGLEHISIRVALAAKNKVGKKVYLGQVMLGPNAPSTNSLKQEQWQKMVAYRGSPIAVWHSFE</sequence>
<feature type="region of interest" description="Disordered" evidence="1">
    <location>
        <begin position="341"/>
        <end position="388"/>
    </location>
</feature>
<reference evidence="3" key="1">
    <citation type="submission" date="2017-01" db="EMBL/GenBank/DDBJ databases">
        <title>A deep insight into the sialotranscriptome of adult male and female Cluex tarsalis mosquitoes.</title>
        <authorList>
            <person name="Ribeiro J.M."/>
            <person name="Moreira F."/>
            <person name="Bernard K.A."/>
            <person name="Calvo E."/>
        </authorList>
    </citation>
    <scope>NUCLEOTIDE SEQUENCE</scope>
    <source>
        <strain evidence="3">Kern County</strain>
        <tissue evidence="3">Salivary glands</tissue>
    </source>
</reference>
<dbReference type="InterPro" id="IPR000008">
    <property type="entry name" value="C2_dom"/>
</dbReference>
<evidence type="ECO:0000259" key="2">
    <source>
        <dbReference type="Pfam" id="PF00168"/>
    </source>
</evidence>
<feature type="compositionally biased region" description="Polar residues" evidence="1">
    <location>
        <begin position="1"/>
        <end position="13"/>
    </location>
</feature>
<protein>
    <recommendedName>
        <fullName evidence="2">C2 domain-containing protein</fullName>
    </recommendedName>
</protein>
<name>A0A1Q3FHV1_CULTA</name>
<dbReference type="SUPFAM" id="SSF49562">
    <property type="entry name" value="C2 domain (Calcium/lipid-binding domain, CaLB)"/>
    <property type="match status" value="1"/>
</dbReference>
<dbReference type="EMBL" id="GFDL01007899">
    <property type="protein sequence ID" value="JAV27146.1"/>
    <property type="molecule type" value="Transcribed_RNA"/>
</dbReference>
<accession>A0A1Q3FHV1</accession>
<dbReference type="CDD" id="cd00030">
    <property type="entry name" value="C2"/>
    <property type="match status" value="1"/>
</dbReference>